<reference evidence="1 2" key="1">
    <citation type="submission" date="2015-09" db="EMBL/GenBank/DDBJ databases">
        <title>Identification and resolution of microdiversity through metagenomic sequencing of parallel consortia.</title>
        <authorList>
            <person name="Nelson W.C."/>
            <person name="Romine M.F."/>
            <person name="Lindemann S.R."/>
        </authorList>
    </citation>
    <scope>NUCLEOTIDE SEQUENCE [LARGE SCALE GENOMIC DNA]</scope>
    <source>
        <strain evidence="1">Ana</strain>
    </source>
</reference>
<dbReference type="AlphaFoldDB" id="A0A0P8DFJ4"/>
<gene>
    <name evidence="1" type="ORF">HLUCCA11_11815</name>
</gene>
<accession>A0A0P8DFJ4</accession>
<evidence type="ECO:0000313" key="2">
    <source>
        <dbReference type="Proteomes" id="UP000050465"/>
    </source>
</evidence>
<sequence length="43" mass="5078">MLRQFCMNGRERIYWLPTFYEASTALINRKDTEAHAAGSDWRA</sequence>
<organism evidence="1 2">
    <name type="scientific">Phormidesmis priestleyi Ana</name>
    <dbReference type="NCBI Taxonomy" id="1666911"/>
    <lineage>
        <taxon>Bacteria</taxon>
        <taxon>Bacillati</taxon>
        <taxon>Cyanobacteriota</taxon>
        <taxon>Cyanophyceae</taxon>
        <taxon>Leptolyngbyales</taxon>
        <taxon>Leptolyngbyaceae</taxon>
        <taxon>Phormidesmis</taxon>
    </lineage>
</organism>
<comment type="caution">
    <text evidence="1">The sequence shown here is derived from an EMBL/GenBank/DDBJ whole genome shotgun (WGS) entry which is preliminary data.</text>
</comment>
<dbReference type="Proteomes" id="UP000050465">
    <property type="component" value="Unassembled WGS sequence"/>
</dbReference>
<protein>
    <submittedName>
        <fullName evidence="1">Uncharacterized protein</fullName>
    </submittedName>
</protein>
<name>A0A0P8DFJ4_9CYAN</name>
<proteinExistence type="predicted"/>
<evidence type="ECO:0000313" key="1">
    <source>
        <dbReference type="EMBL" id="KPQ35099.1"/>
    </source>
</evidence>
<dbReference type="EMBL" id="LJZR01000014">
    <property type="protein sequence ID" value="KPQ35099.1"/>
    <property type="molecule type" value="Genomic_DNA"/>
</dbReference>